<comment type="caution">
    <text evidence="1">The sequence shown here is derived from an EMBL/GenBank/DDBJ whole genome shotgun (WGS) entry which is preliminary data.</text>
</comment>
<reference evidence="1 2" key="1">
    <citation type="journal article" date="2015" name="Nature">
        <title>rRNA introns, odd ribosomes, and small enigmatic genomes across a large radiation of phyla.</title>
        <authorList>
            <person name="Brown C.T."/>
            <person name="Hug L.A."/>
            <person name="Thomas B.C."/>
            <person name="Sharon I."/>
            <person name="Castelle C.J."/>
            <person name="Singh A."/>
            <person name="Wilkins M.J."/>
            <person name="Williams K.H."/>
            <person name="Banfield J.F."/>
        </authorList>
    </citation>
    <scope>NUCLEOTIDE SEQUENCE [LARGE SCALE GENOMIC DNA]</scope>
</reference>
<protein>
    <submittedName>
        <fullName evidence="1">Uncharacterized protein</fullName>
    </submittedName>
</protein>
<gene>
    <name evidence="1" type="ORF">UU50_C0001G0038</name>
</gene>
<dbReference type="Proteomes" id="UP000033930">
    <property type="component" value="Unassembled WGS sequence"/>
</dbReference>
<evidence type="ECO:0000313" key="2">
    <source>
        <dbReference type="Proteomes" id="UP000033930"/>
    </source>
</evidence>
<name>A0A0G0XSP1_9BACT</name>
<evidence type="ECO:0000313" key="1">
    <source>
        <dbReference type="EMBL" id="KKR99980.1"/>
    </source>
</evidence>
<organism evidence="1 2">
    <name type="scientific">Candidatus Uhrbacteria bacterium GW2011_GWC1_41_20</name>
    <dbReference type="NCBI Taxonomy" id="1618983"/>
    <lineage>
        <taxon>Bacteria</taxon>
        <taxon>Candidatus Uhriibacteriota</taxon>
    </lineage>
</organism>
<dbReference type="EMBL" id="LCAW01000001">
    <property type="protein sequence ID" value="KKR99980.1"/>
    <property type="molecule type" value="Genomic_DNA"/>
</dbReference>
<dbReference type="PROSITE" id="PS51257">
    <property type="entry name" value="PROKAR_LIPOPROTEIN"/>
    <property type="match status" value="1"/>
</dbReference>
<sequence>MKTSFLAGLRAGAGWTSSGIGACSSSLSSICSISSSSSVDISRRIFALRALSRAWRKVRLGRASPRSILARAKHSGDRHQAPMLLGFITPIIACAVPARPHPHPQKFMITEPLSSLRWWSRCDPSWTVSTKAVTRLRAVSTGSSRPSMWSLHSSAQVWQTGSP</sequence>
<proteinExistence type="predicted"/>
<accession>A0A0G0XSP1</accession>
<dbReference type="AlphaFoldDB" id="A0A0G0XSP1"/>